<dbReference type="eggNOG" id="KOG2614">
    <property type="taxonomic scope" value="Eukaryota"/>
</dbReference>
<dbReference type="HOGENOM" id="CLU_009665_1_1_1"/>
<evidence type="ECO:0000313" key="6">
    <source>
        <dbReference type="EMBL" id="EQL01460.1"/>
    </source>
</evidence>
<sequence length="419" mass="46728">MAPLNILICGGGIAGPAAAYWLSKLGHTCTIVERHPELRAHGQQIDIREQGVTVARRMGILDEVRRRAVDEEGTGFVDARGRMVAFFGRSGPHSEEHQSFTSEFEIMRGELCRILFEATSDRVEYRYGVTVDGFDPVGSRVRVTFSDGQAAEYDLLIGADGQGSRVRRTMSPDDSYRAFGVFCCYFNLPRNAHDEHSRFLLCSPGKRRVMATRWHSKDLGQGYLMTMSHADEMRKALQSQDSLVQRDLFARVFRGAGWQSERLVDEMRRAEDLYVFEALQVTTKPWSKGRVVLLGDAAHAPSFFTGMGTSLALVGAYVLAGELARHGDNVEAALDAYDTKLRPFVEETQQLAPGFPGIMYPDSLWAVRLTHWVLGFVAFAKLDKILGSLSRRLKPEGKKWKGPDYPELDAATDSLPAKS</sequence>
<dbReference type="EMBL" id="KE652489">
    <property type="protein sequence ID" value="EQL01460.1"/>
    <property type="molecule type" value="Genomic_DNA"/>
</dbReference>
<evidence type="ECO:0000256" key="3">
    <source>
        <dbReference type="ARBA" id="ARBA00023002"/>
    </source>
</evidence>
<evidence type="ECO:0000256" key="2">
    <source>
        <dbReference type="ARBA" id="ARBA00022827"/>
    </source>
</evidence>
<dbReference type="Gene3D" id="3.50.50.60">
    <property type="entry name" value="FAD/NAD(P)-binding domain"/>
    <property type="match status" value="1"/>
</dbReference>
<dbReference type="PANTHER" id="PTHR46865">
    <property type="entry name" value="OXIDOREDUCTASE-RELATED"/>
    <property type="match status" value="1"/>
</dbReference>
<dbReference type="GO" id="GO:0071949">
    <property type="term" value="F:FAD binding"/>
    <property type="evidence" value="ECO:0007669"/>
    <property type="project" value="InterPro"/>
</dbReference>
<evidence type="ECO:0000313" key="7">
    <source>
        <dbReference type="Proteomes" id="UP000019374"/>
    </source>
</evidence>
<reference evidence="6 7" key="1">
    <citation type="journal article" date="2013" name="Chin. Sci. Bull.">
        <title>Genome survey uncovers the secrets of sex and lifestyle in caterpillar fungus.</title>
        <authorList>
            <person name="Hu X."/>
            <person name="Zhang Y."/>
            <person name="Xiao G."/>
            <person name="Zheng P."/>
            <person name="Xia Y."/>
            <person name="Zhang X."/>
            <person name="St Leger R.J."/>
            <person name="Liu X."/>
            <person name="Wang C."/>
        </authorList>
    </citation>
    <scope>NUCLEOTIDE SEQUENCE [LARGE SCALE GENOMIC DNA]</scope>
    <source>
        <strain evidence="7">Co18 / CGMCC 3.14243</strain>
        <tissue evidence="6">Fruit-body</tissue>
    </source>
</reference>
<name>T5A7J7_OPHSC</name>
<organism evidence="6 7">
    <name type="scientific">Ophiocordyceps sinensis (strain Co18 / CGMCC 3.14243)</name>
    <name type="common">Yarsagumba caterpillar fungus</name>
    <name type="synonym">Hirsutella sinensis</name>
    <dbReference type="NCBI Taxonomy" id="911162"/>
    <lineage>
        <taxon>Eukaryota</taxon>
        <taxon>Fungi</taxon>
        <taxon>Dikarya</taxon>
        <taxon>Ascomycota</taxon>
        <taxon>Pezizomycotina</taxon>
        <taxon>Sordariomycetes</taxon>
        <taxon>Hypocreomycetidae</taxon>
        <taxon>Hypocreales</taxon>
        <taxon>Ophiocordycipitaceae</taxon>
        <taxon>Ophiocordyceps</taxon>
    </lineage>
</organism>
<keyword evidence="6" id="KW-0503">Monooxygenase</keyword>
<protein>
    <submittedName>
        <fullName evidence="6">Monooxygenase</fullName>
    </submittedName>
</protein>
<dbReference type="InterPro" id="IPR036188">
    <property type="entry name" value="FAD/NAD-bd_sf"/>
</dbReference>
<dbReference type="AlphaFoldDB" id="T5A7J7"/>
<evidence type="ECO:0000256" key="4">
    <source>
        <dbReference type="SAM" id="MobiDB-lite"/>
    </source>
</evidence>
<dbReference type="InterPro" id="IPR002938">
    <property type="entry name" value="FAD-bd"/>
</dbReference>
<keyword evidence="1" id="KW-0285">Flavoprotein</keyword>
<keyword evidence="2" id="KW-0274">FAD</keyword>
<proteinExistence type="predicted"/>
<dbReference type="SUPFAM" id="SSF51905">
    <property type="entry name" value="FAD/NAD(P)-binding domain"/>
    <property type="match status" value="1"/>
</dbReference>
<feature type="compositionally biased region" description="Basic and acidic residues" evidence="4">
    <location>
        <begin position="395"/>
        <end position="404"/>
    </location>
</feature>
<dbReference type="PANTHER" id="PTHR46865:SF7">
    <property type="entry name" value="MONOOXYGENASE, PUTATIVE (AFU_ORTHOLOGUE AFUA_8G07040)-RELATED"/>
    <property type="match status" value="1"/>
</dbReference>
<evidence type="ECO:0000256" key="1">
    <source>
        <dbReference type="ARBA" id="ARBA00022630"/>
    </source>
</evidence>
<evidence type="ECO:0000259" key="5">
    <source>
        <dbReference type="Pfam" id="PF01494"/>
    </source>
</evidence>
<dbReference type="Pfam" id="PF01494">
    <property type="entry name" value="FAD_binding_3"/>
    <property type="match status" value="1"/>
</dbReference>
<dbReference type="GO" id="GO:0004497">
    <property type="term" value="F:monooxygenase activity"/>
    <property type="evidence" value="ECO:0007669"/>
    <property type="project" value="UniProtKB-KW"/>
</dbReference>
<dbReference type="OrthoDB" id="655030at2759"/>
<keyword evidence="3" id="KW-0560">Oxidoreductase</keyword>
<gene>
    <name evidence="6" type="ORF">OCS_02819</name>
</gene>
<feature type="domain" description="FAD-binding" evidence="5">
    <location>
        <begin position="5"/>
        <end position="350"/>
    </location>
</feature>
<accession>T5A7J7</accession>
<dbReference type="Proteomes" id="UP000019374">
    <property type="component" value="Unassembled WGS sequence"/>
</dbReference>
<dbReference type="PRINTS" id="PR00420">
    <property type="entry name" value="RNGMNOXGNASE"/>
</dbReference>
<dbReference type="InterPro" id="IPR051704">
    <property type="entry name" value="FAD_aromatic-hydroxylase"/>
</dbReference>
<feature type="region of interest" description="Disordered" evidence="4">
    <location>
        <begin position="395"/>
        <end position="419"/>
    </location>
</feature>
<dbReference type="Gene3D" id="3.30.9.10">
    <property type="entry name" value="D-Amino Acid Oxidase, subunit A, domain 2"/>
    <property type="match status" value="1"/>
</dbReference>